<name>A0A498HCP7_MALDO</name>
<accession>A0A498HCP7</accession>
<dbReference type="Proteomes" id="UP000290289">
    <property type="component" value="Chromosome 17"/>
</dbReference>
<dbReference type="PANTHER" id="PTHR36482">
    <property type="entry name" value="OSJNBA0024J22.15 PROTEIN"/>
    <property type="match status" value="1"/>
</dbReference>
<dbReference type="PANTHER" id="PTHR36482:SF5">
    <property type="entry name" value="23 KDA JASMONATE-INDUCED PROTEIN-LIKE"/>
    <property type="match status" value="1"/>
</dbReference>
<gene>
    <name evidence="1" type="ORF">DVH24_027779</name>
</gene>
<proteinExistence type="predicted"/>
<evidence type="ECO:0000313" key="2">
    <source>
        <dbReference type="Proteomes" id="UP000290289"/>
    </source>
</evidence>
<reference evidence="1 2" key="1">
    <citation type="submission" date="2018-10" db="EMBL/GenBank/DDBJ databases">
        <title>A high-quality apple genome assembly.</title>
        <authorList>
            <person name="Hu J."/>
        </authorList>
    </citation>
    <scope>NUCLEOTIDE SEQUENCE [LARGE SCALE GENOMIC DNA]</scope>
    <source>
        <strain evidence="2">cv. HFTH1</strain>
        <tissue evidence="1">Young leaf</tissue>
    </source>
</reference>
<dbReference type="InterPro" id="IPR053085">
    <property type="entry name" value="Jasmonate-induced_protein"/>
</dbReference>
<comment type="caution">
    <text evidence="1">The sequence shown here is derived from an EMBL/GenBank/DDBJ whole genome shotgun (WGS) entry which is preliminary data.</text>
</comment>
<evidence type="ECO:0000313" key="1">
    <source>
        <dbReference type="EMBL" id="RXH67632.1"/>
    </source>
</evidence>
<dbReference type="Pfam" id="PF21230">
    <property type="entry name" value="Nakanori"/>
    <property type="match status" value="1"/>
</dbReference>
<dbReference type="EMBL" id="RDQH01000343">
    <property type="protein sequence ID" value="RXH67632.1"/>
    <property type="molecule type" value="Genomic_DNA"/>
</dbReference>
<keyword evidence="2" id="KW-1185">Reference proteome</keyword>
<evidence type="ECO:0008006" key="3">
    <source>
        <dbReference type="Google" id="ProtNLM"/>
    </source>
</evidence>
<protein>
    <recommendedName>
        <fullName evidence="3">23 kDa jasmonate-induced protein-like</fullName>
    </recommendedName>
</protein>
<dbReference type="InterPro" id="IPR049065">
    <property type="entry name" value="Nakanori"/>
</dbReference>
<sequence>MEMGRDVFGNPITTATLEGMPEYRSGKITRIDRARAAMDMKKARGKDYVKARAHLEHLKDESGTKLANLVLIYNATGDTVRCVGQKDWIGVDIVYPPLIGNGQWAAFLTVKNPSYSYGSTSAVVYRGKNADGNNCDYMLSWSNPADRVKWDNTVRRTNHFDNGATWNEIYDHLCRTRSSQEDTWHGCTSTISTDSAIFAVVEGTLTLEDVSGCLQGVWTSLRLSCRLSGAEQWRKFVEVNADGAWKDGSAGECCYYS</sequence>
<dbReference type="AlphaFoldDB" id="A0A498HCP7"/>
<organism evidence="1 2">
    <name type="scientific">Malus domestica</name>
    <name type="common">Apple</name>
    <name type="synonym">Pyrus malus</name>
    <dbReference type="NCBI Taxonomy" id="3750"/>
    <lineage>
        <taxon>Eukaryota</taxon>
        <taxon>Viridiplantae</taxon>
        <taxon>Streptophyta</taxon>
        <taxon>Embryophyta</taxon>
        <taxon>Tracheophyta</taxon>
        <taxon>Spermatophyta</taxon>
        <taxon>Magnoliopsida</taxon>
        <taxon>eudicotyledons</taxon>
        <taxon>Gunneridae</taxon>
        <taxon>Pentapetalae</taxon>
        <taxon>rosids</taxon>
        <taxon>fabids</taxon>
        <taxon>Rosales</taxon>
        <taxon>Rosaceae</taxon>
        <taxon>Amygdaloideae</taxon>
        <taxon>Maleae</taxon>
        <taxon>Malus</taxon>
    </lineage>
</organism>